<feature type="domain" description="NADPH-dependent FMN reductase-like" evidence="3">
    <location>
        <begin position="1"/>
        <end position="148"/>
    </location>
</feature>
<dbReference type="InterPro" id="IPR051796">
    <property type="entry name" value="ISF_SsuE-like"/>
</dbReference>
<dbReference type="SUPFAM" id="SSF52218">
    <property type="entry name" value="Flavoproteins"/>
    <property type="match status" value="1"/>
</dbReference>
<organism evidence="4 5">
    <name type="scientific">Enteroscipio rubneri</name>
    <dbReference type="NCBI Taxonomy" id="2070686"/>
    <lineage>
        <taxon>Bacteria</taxon>
        <taxon>Bacillati</taxon>
        <taxon>Actinomycetota</taxon>
        <taxon>Coriobacteriia</taxon>
        <taxon>Eggerthellales</taxon>
        <taxon>Eggerthellaceae</taxon>
        <taxon>Enteroscipio</taxon>
    </lineage>
</organism>
<dbReference type="AlphaFoldDB" id="A0A2K2UBV9"/>
<name>A0A2K2UBV9_9ACTN</name>
<protein>
    <submittedName>
        <fullName evidence="4">Flavodoxin family protein</fullName>
    </submittedName>
</protein>
<dbReference type="InterPro" id="IPR005025">
    <property type="entry name" value="FMN_Rdtase-like_dom"/>
</dbReference>
<dbReference type="InterPro" id="IPR029039">
    <property type="entry name" value="Flavoprotein-like_sf"/>
</dbReference>
<evidence type="ECO:0000313" key="4">
    <source>
        <dbReference type="EMBL" id="PNV67825.1"/>
    </source>
</evidence>
<keyword evidence="1" id="KW-0285">Flavoprotein</keyword>
<dbReference type="PANTHER" id="PTHR43278">
    <property type="entry name" value="NAD(P)H-DEPENDENT FMN-CONTAINING OXIDOREDUCTASE YWQN-RELATED"/>
    <property type="match status" value="1"/>
</dbReference>
<dbReference type="GO" id="GO:0016491">
    <property type="term" value="F:oxidoreductase activity"/>
    <property type="evidence" value="ECO:0007669"/>
    <property type="project" value="InterPro"/>
</dbReference>
<dbReference type="Gene3D" id="3.40.50.360">
    <property type="match status" value="1"/>
</dbReference>
<evidence type="ECO:0000256" key="2">
    <source>
        <dbReference type="ARBA" id="ARBA00022643"/>
    </source>
</evidence>
<dbReference type="PANTHER" id="PTHR43278:SF1">
    <property type="entry name" value="IRON-SULFUR FLAVOPROTEIN MJ1083"/>
    <property type="match status" value="1"/>
</dbReference>
<dbReference type="EMBL" id="PPEK01000005">
    <property type="protein sequence ID" value="PNV67825.1"/>
    <property type="molecule type" value="Genomic_DNA"/>
</dbReference>
<evidence type="ECO:0000259" key="3">
    <source>
        <dbReference type="Pfam" id="PF03358"/>
    </source>
</evidence>
<keyword evidence="2" id="KW-0288">FMN</keyword>
<gene>
    <name evidence="4" type="ORF">C2L71_05990</name>
</gene>
<dbReference type="Pfam" id="PF03358">
    <property type="entry name" value="FMN_red"/>
    <property type="match status" value="1"/>
</dbReference>
<dbReference type="Proteomes" id="UP000236197">
    <property type="component" value="Unassembled WGS sequence"/>
</dbReference>
<comment type="caution">
    <text evidence="4">The sequence shown here is derived from an EMBL/GenBank/DDBJ whole genome shotgun (WGS) entry which is preliminary data.</text>
</comment>
<sequence>MKILGINGSHRPGRGTAALLGAVLEAAQEQGADVEQVELAELEIGFCIGCNTCLGKAACALHDDMDILIEKMREADGIVLASPDYFSSITARMKSFMERTRPLHMVENALKGKVGGMVATAGLDNCGIEETMAAMERWFATHEMLVVHARPAGPVLGSGATATGFAGLDEEGKPIWRSVKRDAAAFACARQLGGDLVELAERLSGSRSCGAGSA</sequence>
<proteinExistence type="predicted"/>
<dbReference type="RefSeq" id="WP_103264879.1">
    <property type="nucleotide sequence ID" value="NZ_CABMLE010000005.1"/>
</dbReference>
<evidence type="ECO:0000256" key="1">
    <source>
        <dbReference type="ARBA" id="ARBA00022630"/>
    </source>
</evidence>
<dbReference type="OrthoDB" id="3189925at2"/>
<reference evidence="5" key="1">
    <citation type="submission" date="2018-01" db="EMBL/GenBank/DDBJ databases">
        <title>Rubneribacter badeniensis gen. nov., sp. nov., and Colonibacter rubneri, gen. nov., sp. nov., WGS of new members of the Eggerthellaceae.</title>
        <authorList>
            <person name="Danylec N."/>
            <person name="Stoll D.A."/>
            <person name="Doetsch A."/>
            <person name="Kulling S.E."/>
            <person name="Huch M."/>
        </authorList>
    </citation>
    <scope>NUCLEOTIDE SEQUENCE [LARGE SCALE GENOMIC DNA]</scope>
    <source>
        <strain evidence="5">ResAG-96</strain>
    </source>
</reference>
<keyword evidence="5" id="KW-1185">Reference proteome</keyword>
<evidence type="ECO:0000313" key="5">
    <source>
        <dbReference type="Proteomes" id="UP000236197"/>
    </source>
</evidence>
<accession>A0A2K2UBV9</accession>